<accession>A0AAD4I4U6</accession>
<name>A0AAD4I4U6_9PLEO</name>
<gene>
    <name evidence="4" type="ORF">G6011_07570</name>
</gene>
<dbReference type="Gene3D" id="3.40.50.300">
    <property type="entry name" value="P-loop containing nucleotide triphosphate hydrolases"/>
    <property type="match status" value="1"/>
</dbReference>
<evidence type="ECO:0000313" key="5">
    <source>
        <dbReference type="Proteomes" id="UP001199106"/>
    </source>
</evidence>
<dbReference type="InterPro" id="IPR056884">
    <property type="entry name" value="NPHP3-like_N"/>
</dbReference>
<dbReference type="PANTHER" id="PTHR10039">
    <property type="entry name" value="AMELOGENIN"/>
    <property type="match status" value="1"/>
</dbReference>
<evidence type="ECO:0000313" key="4">
    <source>
        <dbReference type="EMBL" id="KAG9188865.1"/>
    </source>
</evidence>
<sequence>MATTSSAQGGSFRRGLSVRMGRFRRKFHHHSDETGTLSRHRPSGGQQIIGDLRTSNQVSDASQKLIALETHDHTPLEQTSLHAGLPHHETTNGSAPGDGVVNTTNYTDLWSAAYREAVDSLGNDIDVAILKGSSAAQLLEKLEDVGKESNQESVFLRGITYLRSIQVPLERFKLALDLASPLGNLDPTASTVLGVVRSVTAIAISCATADLEFAKQIGEMLEQISYIDDCDTLGQRANKTDIHKALVSVYREILEFYIAAHEILTERGRKLAMKMILETDRLPNIVRSFLEQAEKLRKLIEKATWEIVEDIKTMLYDREIARWLNSGRMTVQSQYHALLQDLRTDEACEFLLTHPNFIKWYHASDTQQLVLFGEMGSGKTVAVAYLVDELNRRDEHQLPRPKVCYYYCRDDDTGQAINILSTLILALLEQLSGLKRTFYNWYKEKQACGVLEPATNPRMLEEFLESILITLDRLLFIVIDGLDECDSTSRNTLLKYLKRLSTKTPRLRIFLSSRPEEEILRQLSQVPRIDMKSDADRDSVIVRHTVEGRLSHLSTDVRKLVTDTLSRRAKGSAIWSKMAIELIEVRKISAPGPMRRFLEEMPLPGQLSSLYDKLLLRNSSDDIENQELATMALKLLAVACRPLSIQELAWAVALAATRAKVNTVAALSELVDHQRITGLIHPFINRIDFTDTKKRQVQFVHQSVREYIIQKCSHIQGSVTSITPDPYETHEKSNDMEAFMLGVCIDYLMLDEIGSIPLFSEEQLAIDELPQDFDLFNDSEPFEYDRHCTWEAWEEDMICYDPTERGFGEFFVYASSFWLKHLGAIESRPFPPPAKIEILCQAGSRRLDNWINQNCRPGCAIKARFEFYSYLYDPLSITALFGSDQLLRDLLETSTFDNDKYLVLPAISAADQIMQWGDLAKLKILLLEGQLCHQLRNLDFFRLIIRQWFNIRTRHEDWEPAFSLVDYVLDTMVEEQWGHELLCIAARYGCIPMVRRLLSQAQRKVELKAELLRAFEWLGSEVRENHLDAVECVIREEGFEEHLHHLNNGRATQNNQISFPQHG</sequence>
<proteinExistence type="predicted"/>
<feature type="domain" description="NACHT" evidence="3">
    <location>
        <begin position="367"/>
        <end position="515"/>
    </location>
</feature>
<dbReference type="AlphaFoldDB" id="A0AAD4I4U6"/>
<dbReference type="PANTHER" id="PTHR10039:SF10">
    <property type="entry name" value="NACHT DOMAIN-CONTAINING PROTEIN"/>
    <property type="match status" value="1"/>
</dbReference>
<organism evidence="4 5">
    <name type="scientific">Alternaria panax</name>
    <dbReference type="NCBI Taxonomy" id="48097"/>
    <lineage>
        <taxon>Eukaryota</taxon>
        <taxon>Fungi</taxon>
        <taxon>Dikarya</taxon>
        <taxon>Ascomycota</taxon>
        <taxon>Pezizomycotina</taxon>
        <taxon>Dothideomycetes</taxon>
        <taxon>Pleosporomycetidae</taxon>
        <taxon>Pleosporales</taxon>
        <taxon>Pleosporineae</taxon>
        <taxon>Pleosporaceae</taxon>
        <taxon>Alternaria</taxon>
        <taxon>Alternaria sect. Panax</taxon>
    </lineage>
</organism>
<feature type="region of interest" description="Disordered" evidence="2">
    <location>
        <begin position="28"/>
        <end position="49"/>
    </location>
</feature>
<dbReference type="EMBL" id="JAANER010000006">
    <property type="protein sequence ID" value="KAG9188865.1"/>
    <property type="molecule type" value="Genomic_DNA"/>
</dbReference>
<reference evidence="4" key="1">
    <citation type="submission" date="2021-07" db="EMBL/GenBank/DDBJ databases">
        <title>Genome Resource of American Ginseng Black Spot Pathogen Alternaria panax.</title>
        <authorList>
            <person name="Qiu C."/>
            <person name="Wang W."/>
            <person name="Liu Z."/>
        </authorList>
    </citation>
    <scope>NUCLEOTIDE SEQUENCE</scope>
    <source>
        <strain evidence="4">BNCC115425</strain>
    </source>
</reference>
<dbReference type="InterPro" id="IPR007111">
    <property type="entry name" value="NACHT_NTPase"/>
</dbReference>
<evidence type="ECO:0000256" key="1">
    <source>
        <dbReference type="ARBA" id="ARBA00022737"/>
    </source>
</evidence>
<dbReference type="PROSITE" id="PS50837">
    <property type="entry name" value="NACHT"/>
    <property type="match status" value="1"/>
</dbReference>
<evidence type="ECO:0000259" key="3">
    <source>
        <dbReference type="PROSITE" id="PS50837"/>
    </source>
</evidence>
<keyword evidence="1" id="KW-0677">Repeat</keyword>
<dbReference type="Pfam" id="PF24883">
    <property type="entry name" value="NPHP3_N"/>
    <property type="match status" value="1"/>
</dbReference>
<comment type="caution">
    <text evidence="4">The sequence shown here is derived from an EMBL/GenBank/DDBJ whole genome shotgun (WGS) entry which is preliminary data.</text>
</comment>
<dbReference type="Proteomes" id="UP001199106">
    <property type="component" value="Unassembled WGS sequence"/>
</dbReference>
<dbReference type="InterPro" id="IPR027417">
    <property type="entry name" value="P-loop_NTPase"/>
</dbReference>
<keyword evidence="5" id="KW-1185">Reference proteome</keyword>
<evidence type="ECO:0000256" key="2">
    <source>
        <dbReference type="SAM" id="MobiDB-lite"/>
    </source>
</evidence>
<dbReference type="SUPFAM" id="SSF52540">
    <property type="entry name" value="P-loop containing nucleoside triphosphate hydrolases"/>
    <property type="match status" value="1"/>
</dbReference>
<protein>
    <recommendedName>
        <fullName evidence="3">NACHT domain-containing protein</fullName>
    </recommendedName>
</protein>